<sequence length="31" mass="3427">MLMAGRGAPTFLALNGMKCFQRCLTMSNDFT</sequence>
<evidence type="ECO:0000313" key="1">
    <source>
        <dbReference type="EMBL" id="KRZ46469.1"/>
    </source>
</evidence>
<reference evidence="1 2" key="1">
    <citation type="submission" date="2015-05" db="EMBL/GenBank/DDBJ databases">
        <title>Evolution of Trichinella species and genotypes.</title>
        <authorList>
            <person name="Korhonen P.K."/>
            <person name="Edoardo P."/>
            <person name="Giuseppe L.R."/>
            <person name="Gasser R.B."/>
        </authorList>
    </citation>
    <scope>NUCLEOTIDE SEQUENCE [LARGE SCALE GENOMIC DNA]</scope>
    <source>
        <strain evidence="1">ISS10</strain>
    </source>
</reference>
<comment type="caution">
    <text evidence="1">The sequence shown here is derived from an EMBL/GenBank/DDBJ whole genome shotgun (WGS) entry which is preliminary data.</text>
</comment>
<name>A0A0V1KHW0_9BILA</name>
<organism evidence="1 2">
    <name type="scientific">Trichinella nativa</name>
    <dbReference type="NCBI Taxonomy" id="6335"/>
    <lineage>
        <taxon>Eukaryota</taxon>
        <taxon>Metazoa</taxon>
        <taxon>Ecdysozoa</taxon>
        <taxon>Nematoda</taxon>
        <taxon>Enoplea</taxon>
        <taxon>Dorylaimia</taxon>
        <taxon>Trichinellida</taxon>
        <taxon>Trichinellidae</taxon>
        <taxon>Trichinella</taxon>
    </lineage>
</organism>
<dbReference type="EMBL" id="JYDW01003269">
    <property type="protein sequence ID" value="KRZ46469.1"/>
    <property type="molecule type" value="Genomic_DNA"/>
</dbReference>
<keyword evidence="2" id="KW-1185">Reference proteome</keyword>
<gene>
    <name evidence="1" type="ORF">T02_3364</name>
</gene>
<evidence type="ECO:0000313" key="2">
    <source>
        <dbReference type="Proteomes" id="UP000054721"/>
    </source>
</evidence>
<dbReference type="Proteomes" id="UP000054721">
    <property type="component" value="Unassembled WGS sequence"/>
</dbReference>
<proteinExistence type="predicted"/>
<protein>
    <submittedName>
        <fullName evidence="1">Uncharacterized protein</fullName>
    </submittedName>
</protein>
<dbReference type="AlphaFoldDB" id="A0A0V1KHW0"/>
<accession>A0A0V1KHW0</accession>